<accession>A0AAD1XT45</accession>
<reference evidence="2" key="1">
    <citation type="submission" date="2023-07" db="EMBL/GenBank/DDBJ databases">
        <authorList>
            <consortium name="AG Swart"/>
            <person name="Singh M."/>
            <person name="Singh A."/>
            <person name="Seah K."/>
            <person name="Emmerich C."/>
        </authorList>
    </citation>
    <scope>NUCLEOTIDE SEQUENCE</scope>
    <source>
        <strain evidence="2">DP1</strain>
    </source>
</reference>
<feature type="compositionally biased region" description="Polar residues" evidence="1">
    <location>
        <begin position="119"/>
        <end position="128"/>
    </location>
</feature>
<feature type="region of interest" description="Disordered" evidence="1">
    <location>
        <begin position="1"/>
        <end position="60"/>
    </location>
</feature>
<dbReference type="EMBL" id="CAMPGE010019551">
    <property type="protein sequence ID" value="CAI2377875.1"/>
    <property type="molecule type" value="Genomic_DNA"/>
</dbReference>
<proteinExistence type="predicted"/>
<gene>
    <name evidence="2" type="ORF">ECRASSUSDP1_LOCUS19266</name>
</gene>
<evidence type="ECO:0000256" key="1">
    <source>
        <dbReference type="SAM" id="MobiDB-lite"/>
    </source>
</evidence>
<name>A0AAD1XT45_EUPCR</name>
<keyword evidence="3" id="KW-1185">Reference proteome</keyword>
<dbReference type="Proteomes" id="UP001295684">
    <property type="component" value="Unassembled WGS sequence"/>
</dbReference>
<feature type="compositionally biased region" description="Low complexity" evidence="1">
    <location>
        <begin position="109"/>
        <end position="118"/>
    </location>
</feature>
<dbReference type="AlphaFoldDB" id="A0AAD1XT45"/>
<evidence type="ECO:0000313" key="3">
    <source>
        <dbReference type="Proteomes" id="UP001295684"/>
    </source>
</evidence>
<feature type="region of interest" description="Disordered" evidence="1">
    <location>
        <begin position="109"/>
        <end position="128"/>
    </location>
</feature>
<protein>
    <submittedName>
        <fullName evidence="2">Uncharacterized protein</fullName>
    </submittedName>
</protein>
<comment type="caution">
    <text evidence="2">The sequence shown here is derived from an EMBL/GenBank/DDBJ whole genome shotgun (WGS) entry which is preliminary data.</text>
</comment>
<evidence type="ECO:0000313" key="2">
    <source>
        <dbReference type="EMBL" id="CAI2377875.1"/>
    </source>
</evidence>
<sequence>MNNFDSDRSQNPFQRTSDVKRKRRFNEMNEECYMDAESTYQSSSPSSGKKDPGYLRANQKRRVMVDSSMREVEQKMIDLDLARESRDENIKSHRINSCLKYTQFQSQEESNELSQESQKNFQEESMQTDTTKPIMIPKKHYYSLKGDIDYLRDLTKEQMVESIKVQAFYADKNKAIIDLLRNE</sequence>
<organism evidence="2 3">
    <name type="scientific">Euplotes crassus</name>
    <dbReference type="NCBI Taxonomy" id="5936"/>
    <lineage>
        <taxon>Eukaryota</taxon>
        <taxon>Sar</taxon>
        <taxon>Alveolata</taxon>
        <taxon>Ciliophora</taxon>
        <taxon>Intramacronucleata</taxon>
        <taxon>Spirotrichea</taxon>
        <taxon>Hypotrichia</taxon>
        <taxon>Euplotida</taxon>
        <taxon>Euplotidae</taxon>
        <taxon>Moneuplotes</taxon>
    </lineage>
</organism>